<reference evidence="3" key="2">
    <citation type="journal article" date="2023" name="IMA Fungus">
        <title>Comparative genomic study of the Penicillium genus elucidates a diverse pangenome and 15 lateral gene transfer events.</title>
        <authorList>
            <person name="Petersen C."/>
            <person name="Sorensen T."/>
            <person name="Nielsen M.R."/>
            <person name="Sondergaard T.E."/>
            <person name="Sorensen J.L."/>
            <person name="Fitzpatrick D.A."/>
            <person name="Frisvad J.C."/>
            <person name="Nielsen K.L."/>
        </authorList>
    </citation>
    <scope>NUCLEOTIDE SEQUENCE</scope>
    <source>
        <strain evidence="3">IBT 34128</strain>
    </source>
</reference>
<dbReference type="GO" id="GO:0005739">
    <property type="term" value="C:mitochondrion"/>
    <property type="evidence" value="ECO:0007669"/>
    <property type="project" value="TreeGrafter"/>
</dbReference>
<organism evidence="3 4">
    <name type="scientific">Penicillium alfredii</name>
    <dbReference type="NCBI Taxonomy" id="1506179"/>
    <lineage>
        <taxon>Eukaryota</taxon>
        <taxon>Fungi</taxon>
        <taxon>Dikarya</taxon>
        <taxon>Ascomycota</taxon>
        <taxon>Pezizomycotina</taxon>
        <taxon>Eurotiomycetes</taxon>
        <taxon>Eurotiomycetidae</taxon>
        <taxon>Eurotiales</taxon>
        <taxon>Aspergillaceae</taxon>
        <taxon>Penicillium</taxon>
    </lineage>
</organism>
<proteinExistence type="predicted"/>
<dbReference type="CDD" id="cd00143">
    <property type="entry name" value="PP2Cc"/>
    <property type="match status" value="1"/>
</dbReference>
<evidence type="ECO:0000259" key="2">
    <source>
        <dbReference type="PROSITE" id="PS51746"/>
    </source>
</evidence>
<dbReference type="PROSITE" id="PS51746">
    <property type="entry name" value="PPM_2"/>
    <property type="match status" value="1"/>
</dbReference>
<dbReference type="Proteomes" id="UP001141434">
    <property type="component" value="Unassembled WGS sequence"/>
</dbReference>
<dbReference type="SUPFAM" id="SSF81606">
    <property type="entry name" value="PP2C-like"/>
    <property type="match status" value="1"/>
</dbReference>
<protein>
    <recommendedName>
        <fullName evidence="2">PPM-type phosphatase domain-containing protein</fullName>
    </recommendedName>
</protein>
<evidence type="ECO:0000256" key="1">
    <source>
        <dbReference type="SAM" id="MobiDB-lite"/>
    </source>
</evidence>
<keyword evidence="4" id="KW-1185">Reference proteome</keyword>
<evidence type="ECO:0000313" key="3">
    <source>
        <dbReference type="EMBL" id="KAJ5084407.1"/>
    </source>
</evidence>
<dbReference type="InterPro" id="IPR001932">
    <property type="entry name" value="PPM-type_phosphatase-like_dom"/>
</dbReference>
<dbReference type="PANTHER" id="PTHR13832">
    <property type="entry name" value="PROTEIN PHOSPHATASE 2C"/>
    <property type="match status" value="1"/>
</dbReference>
<dbReference type="EMBL" id="JAPMSZ010000011">
    <property type="protein sequence ID" value="KAJ5084407.1"/>
    <property type="molecule type" value="Genomic_DNA"/>
</dbReference>
<accession>A0A9W9JX85</accession>
<comment type="caution">
    <text evidence="3">The sequence shown here is derived from an EMBL/GenBank/DDBJ whole genome shotgun (WGS) entry which is preliminary data.</text>
</comment>
<dbReference type="OrthoDB" id="420076at2759"/>
<dbReference type="Gene3D" id="3.60.40.10">
    <property type="entry name" value="PPM-type phosphatase domain"/>
    <property type="match status" value="1"/>
</dbReference>
<dbReference type="SMART" id="SM00332">
    <property type="entry name" value="PP2Cc"/>
    <property type="match status" value="1"/>
</dbReference>
<name>A0A9W9JX85_9EURO</name>
<evidence type="ECO:0000313" key="4">
    <source>
        <dbReference type="Proteomes" id="UP001141434"/>
    </source>
</evidence>
<reference evidence="3" key="1">
    <citation type="submission" date="2022-11" db="EMBL/GenBank/DDBJ databases">
        <authorList>
            <person name="Petersen C."/>
        </authorList>
    </citation>
    <scope>NUCLEOTIDE SEQUENCE</scope>
    <source>
        <strain evidence="3">IBT 34128</strain>
    </source>
</reference>
<feature type="compositionally biased region" description="Polar residues" evidence="1">
    <location>
        <begin position="345"/>
        <end position="355"/>
    </location>
</feature>
<dbReference type="GO" id="GO:0004741">
    <property type="term" value="F:[pyruvate dehydrogenase (acetyl-transferring)]-phosphatase activity"/>
    <property type="evidence" value="ECO:0007669"/>
    <property type="project" value="TreeGrafter"/>
</dbReference>
<gene>
    <name evidence="3" type="ORF">NUU61_008986</name>
</gene>
<dbReference type="InterPro" id="IPR015655">
    <property type="entry name" value="PP2C"/>
</dbReference>
<feature type="region of interest" description="Disordered" evidence="1">
    <location>
        <begin position="335"/>
        <end position="357"/>
    </location>
</feature>
<sequence>MRRVAVQALRIARRAPVWTAGNRPGSLSFSNNQVRGLRPYSSGKRTSFVPAALQSSMYLRNFSLAVISAAVASGAWYAYQGDSALSMATQVRAFASSAIASAYAEDPSETPKRAVLVGNDQFYTATLSSDQPLSKNTDDSDRRVVGMLTPEQATEKLRKNEESYLVNRGKGVVRYDIVQVPSNSPIEDDHAEKIVQVSPSVAASKNGQTNSDWMFWAVFDGHSGWTTSAKLRNVLISYVARELNITYKTAAADSSILIPSSEAVDAAIKQGFVRLDHDIVHESVDKVLKSKSRRAAAELLAPALSGSCALLSFYDSQSQNLKVAVTGDSRAVLGRRGPGGKWSATPLSEDQTGGTPSEIKRLREEHPGEPYVTRNGRILGQLEPSRAFGDAVYKWSKDVQDKIKQQFFGRSPSPHLKTPPYVTAEPIVTTTKMDPSQGDFVVMATDGLWEMLSNEEVVGLVGQWIENQQSGVAGGTGKSWLQGWFGFDGQKQLPVDTPKVPRPKASPSRFVVEDKNAATHLVRNAMGGKDKEMLCALLTLPSPYSRRYRDDVTVEVIFFGQGPDSRTVEVNQEASAAEENPKAKL</sequence>
<dbReference type="GeneID" id="81398680"/>
<dbReference type="InterPro" id="IPR036457">
    <property type="entry name" value="PPM-type-like_dom_sf"/>
</dbReference>
<feature type="domain" description="PPM-type phosphatase" evidence="2">
    <location>
        <begin position="196"/>
        <end position="559"/>
    </location>
</feature>
<dbReference type="AlphaFoldDB" id="A0A9W9JX85"/>
<dbReference type="RefSeq" id="XP_056507804.1">
    <property type="nucleotide sequence ID" value="XM_056659511.1"/>
</dbReference>
<dbReference type="PANTHER" id="PTHR13832:SF792">
    <property type="entry name" value="GM14286P"/>
    <property type="match status" value="1"/>
</dbReference>
<dbReference type="Pfam" id="PF00481">
    <property type="entry name" value="PP2C"/>
    <property type="match status" value="1"/>
</dbReference>